<protein>
    <submittedName>
        <fullName evidence="1">Glutathione peroxidase</fullName>
    </submittedName>
</protein>
<name>A0A2P2KM50_RHIMU</name>
<sequence>MLPLHHHSKLRFEHFFPLAASSSRDSQKIHLMLICPFLFAERHTRTVGILVKGRELKL</sequence>
<dbReference type="EMBL" id="GGEC01026318">
    <property type="protein sequence ID" value="MBX06802.1"/>
    <property type="molecule type" value="Transcribed_RNA"/>
</dbReference>
<reference evidence="1" key="1">
    <citation type="submission" date="2018-02" db="EMBL/GenBank/DDBJ databases">
        <title>Rhizophora mucronata_Transcriptome.</title>
        <authorList>
            <person name="Meera S.P."/>
            <person name="Sreeshan A."/>
            <person name="Augustine A."/>
        </authorList>
    </citation>
    <scope>NUCLEOTIDE SEQUENCE</scope>
    <source>
        <tissue evidence="1">Leaf</tissue>
    </source>
</reference>
<keyword evidence="1" id="KW-0560">Oxidoreductase</keyword>
<evidence type="ECO:0000313" key="1">
    <source>
        <dbReference type="EMBL" id="MBX06802.1"/>
    </source>
</evidence>
<dbReference type="GO" id="GO:0004601">
    <property type="term" value="F:peroxidase activity"/>
    <property type="evidence" value="ECO:0007669"/>
    <property type="project" value="UniProtKB-KW"/>
</dbReference>
<keyword evidence="1" id="KW-0575">Peroxidase</keyword>
<proteinExistence type="predicted"/>
<organism evidence="1">
    <name type="scientific">Rhizophora mucronata</name>
    <name type="common">Asiatic mangrove</name>
    <dbReference type="NCBI Taxonomy" id="61149"/>
    <lineage>
        <taxon>Eukaryota</taxon>
        <taxon>Viridiplantae</taxon>
        <taxon>Streptophyta</taxon>
        <taxon>Embryophyta</taxon>
        <taxon>Tracheophyta</taxon>
        <taxon>Spermatophyta</taxon>
        <taxon>Magnoliopsida</taxon>
        <taxon>eudicotyledons</taxon>
        <taxon>Gunneridae</taxon>
        <taxon>Pentapetalae</taxon>
        <taxon>rosids</taxon>
        <taxon>fabids</taxon>
        <taxon>Malpighiales</taxon>
        <taxon>Rhizophoraceae</taxon>
        <taxon>Rhizophora</taxon>
    </lineage>
</organism>
<dbReference type="AlphaFoldDB" id="A0A2P2KM50"/>
<accession>A0A2P2KM50</accession>